<dbReference type="AlphaFoldDB" id="X0WJY2"/>
<gene>
    <name evidence="1" type="ORF">S01H1_58934</name>
</gene>
<protein>
    <submittedName>
        <fullName evidence="1">Uncharacterized protein</fullName>
    </submittedName>
</protein>
<accession>X0WJY2</accession>
<dbReference type="EMBL" id="BARS01038518">
    <property type="protein sequence ID" value="GAG23532.1"/>
    <property type="molecule type" value="Genomic_DNA"/>
</dbReference>
<comment type="caution">
    <text evidence="1">The sequence shown here is derived from an EMBL/GenBank/DDBJ whole genome shotgun (WGS) entry which is preliminary data.</text>
</comment>
<proteinExistence type="predicted"/>
<sequence>MAEMDEKLERAKELMERAQGFLSDAEFREEHETKQIRYLQAMSHTLVALFLQNELIVDLLKKQQEYDALAGD</sequence>
<reference evidence="1" key="1">
    <citation type="journal article" date="2014" name="Front. Microbiol.">
        <title>High frequency of phylogenetically diverse reductive dehalogenase-homologous genes in deep subseafloor sedimentary metagenomes.</title>
        <authorList>
            <person name="Kawai M."/>
            <person name="Futagami T."/>
            <person name="Toyoda A."/>
            <person name="Takaki Y."/>
            <person name="Nishi S."/>
            <person name="Hori S."/>
            <person name="Arai W."/>
            <person name="Tsubouchi T."/>
            <person name="Morono Y."/>
            <person name="Uchiyama I."/>
            <person name="Ito T."/>
            <person name="Fujiyama A."/>
            <person name="Inagaki F."/>
            <person name="Takami H."/>
        </authorList>
    </citation>
    <scope>NUCLEOTIDE SEQUENCE</scope>
    <source>
        <strain evidence="1">Expedition CK06-06</strain>
    </source>
</reference>
<evidence type="ECO:0000313" key="1">
    <source>
        <dbReference type="EMBL" id="GAG23532.1"/>
    </source>
</evidence>
<name>X0WJY2_9ZZZZ</name>
<organism evidence="1">
    <name type="scientific">marine sediment metagenome</name>
    <dbReference type="NCBI Taxonomy" id="412755"/>
    <lineage>
        <taxon>unclassified sequences</taxon>
        <taxon>metagenomes</taxon>
        <taxon>ecological metagenomes</taxon>
    </lineage>
</organism>